<organism evidence="5">
    <name type="scientific">Alexandrium monilatum</name>
    <dbReference type="NCBI Taxonomy" id="311494"/>
    <lineage>
        <taxon>Eukaryota</taxon>
        <taxon>Sar</taxon>
        <taxon>Alveolata</taxon>
        <taxon>Dinophyceae</taxon>
        <taxon>Gonyaulacales</taxon>
        <taxon>Pyrocystaceae</taxon>
        <taxon>Alexandrium</taxon>
    </lineage>
</organism>
<reference evidence="5" key="1">
    <citation type="submission" date="2021-01" db="EMBL/GenBank/DDBJ databases">
        <authorList>
            <person name="Corre E."/>
            <person name="Pelletier E."/>
            <person name="Niang G."/>
            <person name="Scheremetjew M."/>
            <person name="Finn R."/>
            <person name="Kale V."/>
            <person name="Holt S."/>
            <person name="Cochrane G."/>
            <person name="Meng A."/>
            <person name="Brown T."/>
            <person name="Cohen L."/>
        </authorList>
    </citation>
    <scope>NUCLEOTIDE SEQUENCE</scope>
    <source>
        <strain evidence="5">CCMP3105</strain>
    </source>
</reference>
<dbReference type="InterPro" id="IPR007657">
    <property type="entry name" value="Glycosyltransferase_61"/>
</dbReference>
<evidence type="ECO:0000256" key="2">
    <source>
        <dbReference type="ARBA" id="ARBA00022679"/>
    </source>
</evidence>
<dbReference type="EMBL" id="HBNR01067059">
    <property type="protein sequence ID" value="CAE4639620.1"/>
    <property type="molecule type" value="Transcribed_RNA"/>
</dbReference>
<name>A0A7S4SAQ0_9DINO</name>
<evidence type="ECO:0000256" key="3">
    <source>
        <dbReference type="ARBA" id="ARBA00023180"/>
    </source>
</evidence>
<keyword evidence="1" id="KW-0328">Glycosyltransferase</keyword>
<accession>A0A7S4SAQ0</accession>
<dbReference type="InterPro" id="IPR049625">
    <property type="entry name" value="Glyco_transf_61_cat"/>
</dbReference>
<dbReference type="GO" id="GO:0016757">
    <property type="term" value="F:glycosyltransferase activity"/>
    <property type="evidence" value="ECO:0007669"/>
    <property type="project" value="UniProtKB-KW"/>
</dbReference>
<keyword evidence="3" id="KW-0325">Glycoprotein</keyword>
<evidence type="ECO:0000256" key="1">
    <source>
        <dbReference type="ARBA" id="ARBA00022676"/>
    </source>
</evidence>
<proteinExistence type="predicted"/>
<dbReference type="AlphaFoldDB" id="A0A7S4SAQ0"/>
<keyword evidence="2" id="KW-0808">Transferase</keyword>
<evidence type="ECO:0000313" key="5">
    <source>
        <dbReference type="EMBL" id="CAE4639620.1"/>
    </source>
</evidence>
<dbReference type="Pfam" id="PF04577">
    <property type="entry name" value="Glyco_transf_61"/>
    <property type="match status" value="1"/>
</dbReference>
<sequence>MDPGGGDLMSRFREQEEYMEAWVIRQAGFLKILTASPPILFSGTQQRCFGRLLWGHAEMRADRELRNSGAVGKAEVRIFREALRHRHGVDLDLFAEDYWRYLDGTIDPVDVPPPDPDKDPVRVLLVQRAEQDLRLFHDLEGLAAAGLKPLAKDGEVMWRIADDLPERTVVQQAAVLASTDVLVGAVGAGLAWLVAMRPGGQVLEWLPRGVPPSLYRCSEVWNADTLGMFGGLGRLADVDHVCLRSEAEPPTFPERLRYSAVRSTTKDAYWRRENLRVDVKKFARWVAEAVARARRTRAPRLEPGVEGPS</sequence>
<dbReference type="PANTHER" id="PTHR20961">
    <property type="entry name" value="GLYCOSYLTRANSFERASE"/>
    <property type="match status" value="1"/>
</dbReference>
<evidence type="ECO:0000259" key="4">
    <source>
        <dbReference type="Pfam" id="PF04577"/>
    </source>
</evidence>
<gene>
    <name evidence="5" type="ORF">AMON00008_LOCUS47388</name>
</gene>
<feature type="domain" description="Glycosyltransferase 61 catalytic" evidence="4">
    <location>
        <begin position="117"/>
        <end position="202"/>
    </location>
</feature>
<protein>
    <recommendedName>
        <fullName evidence="4">Glycosyltransferase 61 catalytic domain-containing protein</fullName>
    </recommendedName>
</protein>